<dbReference type="PROSITE" id="PS50977">
    <property type="entry name" value="HTH_TETR_2"/>
    <property type="match status" value="1"/>
</dbReference>
<protein>
    <submittedName>
        <fullName evidence="4">TetR/AcrR family transcriptional regulator</fullName>
    </submittedName>
</protein>
<feature type="domain" description="HTH tetR-type" evidence="3">
    <location>
        <begin position="9"/>
        <end position="69"/>
    </location>
</feature>
<sequence>MVQKRRRGQQLENDILSATLELIATTKYEDLTMDMIAKNASTNKNVLYRRWDSKADIVLAALRTQIGKFNLEIPDTGNVQKDLIKLFDEIVTAMSQMNYQNMIGLAKERLGSITLGEYFDKLNQDNYLTQIVKKIFDQARVRGDLKAEMPQQFYNIPILLTLDSLFDDEPITKQRFHNLVNMVLMPVYDRFLK</sequence>
<evidence type="ECO:0000313" key="4">
    <source>
        <dbReference type="EMBL" id="MFC6206914.1"/>
    </source>
</evidence>
<accession>A0ABW1SR51</accession>
<dbReference type="Gene3D" id="1.10.10.60">
    <property type="entry name" value="Homeodomain-like"/>
    <property type="match status" value="1"/>
</dbReference>
<dbReference type="EMBL" id="JBHSSK010000016">
    <property type="protein sequence ID" value="MFC6206914.1"/>
    <property type="molecule type" value="Genomic_DNA"/>
</dbReference>
<dbReference type="InterPro" id="IPR009057">
    <property type="entry name" value="Homeodomain-like_sf"/>
</dbReference>
<name>A0ABW1SR51_9LACO</name>
<reference evidence="5" key="1">
    <citation type="journal article" date="2019" name="Int. J. Syst. Evol. Microbiol.">
        <title>The Global Catalogue of Microorganisms (GCM) 10K type strain sequencing project: providing services to taxonomists for standard genome sequencing and annotation.</title>
        <authorList>
            <consortium name="The Broad Institute Genomics Platform"/>
            <consortium name="The Broad Institute Genome Sequencing Center for Infectious Disease"/>
            <person name="Wu L."/>
            <person name="Ma J."/>
        </authorList>
    </citation>
    <scope>NUCLEOTIDE SEQUENCE [LARGE SCALE GENOMIC DNA]</scope>
    <source>
        <strain evidence="5">CCM 8905</strain>
    </source>
</reference>
<gene>
    <name evidence="4" type="ORF">ACFP1G_05400</name>
</gene>
<dbReference type="Pfam" id="PF00440">
    <property type="entry name" value="TetR_N"/>
    <property type="match status" value="1"/>
</dbReference>
<comment type="caution">
    <text evidence="4">The sequence shown here is derived from an EMBL/GenBank/DDBJ whole genome shotgun (WGS) entry which is preliminary data.</text>
</comment>
<evidence type="ECO:0000259" key="3">
    <source>
        <dbReference type="PROSITE" id="PS50977"/>
    </source>
</evidence>
<dbReference type="SUPFAM" id="SSF46689">
    <property type="entry name" value="Homeodomain-like"/>
    <property type="match status" value="1"/>
</dbReference>
<dbReference type="PANTHER" id="PTHR30055:SF148">
    <property type="entry name" value="TETR-FAMILY TRANSCRIPTIONAL REGULATOR"/>
    <property type="match status" value="1"/>
</dbReference>
<organism evidence="4 5">
    <name type="scientific">Levilactobacillus tongjiangensis</name>
    <dbReference type="NCBI Taxonomy" id="2486023"/>
    <lineage>
        <taxon>Bacteria</taxon>
        <taxon>Bacillati</taxon>
        <taxon>Bacillota</taxon>
        <taxon>Bacilli</taxon>
        <taxon>Lactobacillales</taxon>
        <taxon>Lactobacillaceae</taxon>
        <taxon>Levilactobacillus</taxon>
    </lineage>
</organism>
<keyword evidence="5" id="KW-1185">Reference proteome</keyword>
<evidence type="ECO:0000313" key="5">
    <source>
        <dbReference type="Proteomes" id="UP001596254"/>
    </source>
</evidence>
<dbReference type="RefSeq" id="WP_125694307.1">
    <property type="nucleotide sequence ID" value="NZ_JBHSSK010000016.1"/>
</dbReference>
<feature type="DNA-binding region" description="H-T-H motif" evidence="2">
    <location>
        <begin position="32"/>
        <end position="51"/>
    </location>
</feature>
<evidence type="ECO:0000256" key="1">
    <source>
        <dbReference type="ARBA" id="ARBA00023125"/>
    </source>
</evidence>
<proteinExistence type="predicted"/>
<dbReference type="InterPro" id="IPR001647">
    <property type="entry name" value="HTH_TetR"/>
</dbReference>
<evidence type="ECO:0000256" key="2">
    <source>
        <dbReference type="PROSITE-ProRule" id="PRU00335"/>
    </source>
</evidence>
<dbReference type="PANTHER" id="PTHR30055">
    <property type="entry name" value="HTH-TYPE TRANSCRIPTIONAL REGULATOR RUTR"/>
    <property type="match status" value="1"/>
</dbReference>
<dbReference type="Proteomes" id="UP001596254">
    <property type="component" value="Unassembled WGS sequence"/>
</dbReference>
<dbReference type="InterPro" id="IPR050109">
    <property type="entry name" value="HTH-type_TetR-like_transc_reg"/>
</dbReference>
<keyword evidence="1 2" id="KW-0238">DNA-binding</keyword>
<dbReference type="Gene3D" id="1.10.357.10">
    <property type="entry name" value="Tetracycline Repressor, domain 2"/>
    <property type="match status" value="1"/>
</dbReference>